<protein>
    <submittedName>
        <fullName evidence="1">Uncharacterized protein</fullName>
    </submittedName>
</protein>
<comment type="caution">
    <text evidence="1">The sequence shown here is derived from an EMBL/GenBank/DDBJ whole genome shotgun (WGS) entry which is preliminary data.</text>
</comment>
<dbReference type="OrthoDB" id="10264848at2759"/>
<evidence type="ECO:0000313" key="2">
    <source>
        <dbReference type="Proteomes" id="UP000024635"/>
    </source>
</evidence>
<keyword evidence="2" id="KW-1185">Reference proteome</keyword>
<evidence type="ECO:0000313" key="1">
    <source>
        <dbReference type="EMBL" id="EYC43521.1"/>
    </source>
</evidence>
<sequence length="245" mass="27343">MLSCRALTYNLSSMSVILVKIMKDCEDKVAVARSLTAAAKRTRSSAKNVVFQGGSRAYHCGRFNPHRTRRGRYTTAGHNPVRKWSFIIRTGCPRAQECIRLIGVCRNFGTQITMAWSARCDEIRDGYIVFGREAHYTKKAWGSGRKDLPYGHTSWLKVAQTGQKTAAIVLEDCSTLRRRCATVRPVRIDCGRALWRPPSPTFAVDDCEADVHGLRASPTSTAAGDGDVGCYTPRGVWRLSERKTR</sequence>
<dbReference type="Proteomes" id="UP000024635">
    <property type="component" value="Unassembled WGS sequence"/>
</dbReference>
<proteinExistence type="predicted"/>
<organism evidence="1 2">
    <name type="scientific">Ancylostoma ceylanicum</name>
    <dbReference type="NCBI Taxonomy" id="53326"/>
    <lineage>
        <taxon>Eukaryota</taxon>
        <taxon>Metazoa</taxon>
        <taxon>Ecdysozoa</taxon>
        <taxon>Nematoda</taxon>
        <taxon>Chromadorea</taxon>
        <taxon>Rhabditida</taxon>
        <taxon>Rhabditina</taxon>
        <taxon>Rhabditomorpha</taxon>
        <taxon>Strongyloidea</taxon>
        <taxon>Ancylostomatidae</taxon>
        <taxon>Ancylostomatinae</taxon>
        <taxon>Ancylostoma</taxon>
    </lineage>
</organism>
<dbReference type="AlphaFoldDB" id="A0A016WVB0"/>
<dbReference type="EMBL" id="JARK01000091">
    <property type="protein sequence ID" value="EYC43521.1"/>
    <property type="molecule type" value="Genomic_DNA"/>
</dbReference>
<accession>A0A016WVB0</accession>
<reference evidence="2" key="1">
    <citation type="journal article" date="2015" name="Nat. Genet.">
        <title>The genome and transcriptome of the zoonotic hookworm Ancylostoma ceylanicum identify infection-specific gene families.</title>
        <authorList>
            <person name="Schwarz E.M."/>
            <person name="Hu Y."/>
            <person name="Antoshechkin I."/>
            <person name="Miller M.M."/>
            <person name="Sternberg P.W."/>
            <person name="Aroian R.V."/>
        </authorList>
    </citation>
    <scope>NUCLEOTIDE SEQUENCE</scope>
    <source>
        <strain evidence="2">HY135</strain>
    </source>
</reference>
<gene>
    <name evidence="1" type="primary">Acey_s0491.g2403</name>
    <name evidence="1" type="ORF">Y032_0491g2403</name>
</gene>
<name>A0A016WVB0_9BILA</name>